<evidence type="ECO:0000313" key="1">
    <source>
        <dbReference type="EMBL" id="AQY23006.1"/>
    </source>
</evidence>
<sequence>MKKVMLAAMAIATLASCSRVEPNYEGVLMENYGRNGKQDFHTVTGKQWVFYPDVELYQVPMFETSGDPEAVTINAKDAGVFSVDPSYQYQALRGKGVDIVFNYKHLGITEPEVMMDNVEKAILNKLVVNAYREEARNYTTDSLMNHLNAFEKQVENRLIKDFEKKYFQLNNLTSGLKPPKSMANAIEARNNAIQQAEKVKNELQVSKMNLEKARIDAEANRVRAQGLDAKILQEKWIEAIRNSKNKVIITDGKTPVILQ</sequence>
<proteinExistence type="predicted"/>
<evidence type="ECO:0000313" key="2">
    <source>
        <dbReference type="Proteomes" id="UP000189883"/>
    </source>
</evidence>
<dbReference type="InterPro" id="IPR001107">
    <property type="entry name" value="Band_7"/>
</dbReference>
<name>A0A1S7DV71_RIEAN</name>
<gene>
    <name evidence="1" type="ORF">AB406_2066</name>
</gene>
<accession>A0A1S7DV71</accession>
<dbReference type="Proteomes" id="UP000189883">
    <property type="component" value="Chromosome"/>
</dbReference>
<dbReference type="Pfam" id="PF01145">
    <property type="entry name" value="Band_7"/>
    <property type="match status" value="1"/>
</dbReference>
<dbReference type="RefSeq" id="WP_079208198.1">
    <property type="nucleotide sequence ID" value="NZ_CP011859.1"/>
</dbReference>
<dbReference type="PROSITE" id="PS51257">
    <property type="entry name" value="PROKAR_LIPOPROTEIN"/>
    <property type="match status" value="1"/>
</dbReference>
<reference evidence="1 2" key="1">
    <citation type="submission" date="2015-06" db="EMBL/GenBank/DDBJ databases">
        <title>R. anatipestifer strain HXb2 is the most virulent strain so far, and the genome sequence would help us uncover the pathogenesis.</title>
        <authorList>
            <person name="Hu Q."/>
            <person name="Qi J."/>
            <person name="Bo H."/>
            <person name="Liu G."/>
            <person name="Tao M."/>
            <person name="Ding Y."/>
            <person name="Xue Y."/>
        </authorList>
    </citation>
    <scope>NUCLEOTIDE SEQUENCE [LARGE SCALE GENOMIC DNA]</scope>
    <source>
        <strain evidence="1 2">HXb2</strain>
    </source>
</reference>
<dbReference type="AlphaFoldDB" id="A0A1S7DV71"/>
<organism evidence="1 2">
    <name type="scientific">Riemerella anatipestifer</name>
    <name type="common">Moraxella anatipestifer</name>
    <dbReference type="NCBI Taxonomy" id="34085"/>
    <lineage>
        <taxon>Bacteria</taxon>
        <taxon>Pseudomonadati</taxon>
        <taxon>Bacteroidota</taxon>
        <taxon>Flavobacteriia</taxon>
        <taxon>Flavobacteriales</taxon>
        <taxon>Weeksellaceae</taxon>
        <taxon>Riemerella</taxon>
    </lineage>
</organism>
<dbReference type="EMBL" id="CP011859">
    <property type="protein sequence ID" value="AQY23006.1"/>
    <property type="molecule type" value="Genomic_DNA"/>
</dbReference>
<protein>
    <submittedName>
        <fullName evidence="1">Uncharacterized protein</fullName>
    </submittedName>
</protein>